<dbReference type="InterPro" id="IPR036179">
    <property type="entry name" value="Ig-like_dom_sf"/>
</dbReference>
<dbReference type="STRING" id="623744.A0A553Q850"/>
<keyword evidence="3" id="KW-0732">Signal</keyword>
<dbReference type="AlphaFoldDB" id="A0A553Q850"/>
<dbReference type="InterPro" id="IPR003598">
    <property type="entry name" value="Ig_sub2"/>
</dbReference>
<dbReference type="InterPro" id="IPR013151">
    <property type="entry name" value="Immunoglobulin_dom"/>
</dbReference>
<evidence type="ECO:0000313" key="5">
    <source>
        <dbReference type="EMBL" id="TRY86108.1"/>
    </source>
</evidence>
<dbReference type="InterPro" id="IPR013783">
    <property type="entry name" value="Ig-like_fold"/>
</dbReference>
<dbReference type="Proteomes" id="UP000316079">
    <property type="component" value="Unassembled WGS sequence"/>
</dbReference>
<accession>A0A553Q850</accession>
<dbReference type="Gene3D" id="2.60.40.10">
    <property type="entry name" value="Immunoglobulins"/>
    <property type="match status" value="3"/>
</dbReference>
<dbReference type="InterPro" id="IPR007110">
    <property type="entry name" value="Ig-like_dom"/>
</dbReference>
<comment type="caution">
    <text evidence="5">The sequence shown here is derived from an EMBL/GenBank/DDBJ whole genome shotgun (WGS) entry which is preliminary data.</text>
</comment>
<feature type="domain" description="Ig-like" evidence="4">
    <location>
        <begin position="119"/>
        <end position="207"/>
    </location>
</feature>
<dbReference type="Pfam" id="PF00047">
    <property type="entry name" value="ig"/>
    <property type="match status" value="1"/>
</dbReference>
<dbReference type="PANTHER" id="PTHR46013">
    <property type="entry name" value="VASCULAR CELL ADHESION MOLECULE 1"/>
    <property type="match status" value="1"/>
</dbReference>
<keyword evidence="6" id="KW-1185">Reference proteome</keyword>
<keyword evidence="2" id="KW-1133">Transmembrane helix</keyword>
<keyword evidence="1" id="KW-0393">Immunoglobulin domain</keyword>
<evidence type="ECO:0000256" key="1">
    <source>
        <dbReference type="ARBA" id="ARBA00023319"/>
    </source>
</evidence>
<proteinExistence type="predicted"/>
<evidence type="ECO:0000256" key="2">
    <source>
        <dbReference type="SAM" id="Phobius"/>
    </source>
</evidence>
<sequence length="436" mass="48154">MFRLLSLFSLMFPGLCRSKWEVKYLTNQKCALKGSTVLLSGTYQNQRELDANKIFWIVNPSPGNALNLMEHPSYQGRVEFFEKNQSLSLRLSNVSREDDGMYCIRILAKKPSQSHMQYPGIVLNVTELRVELPDEPLEGSSAALTCKSSCNLPNTTNFIWSKNQKLLSESQGSNHLSLSPITREDAGNYSCASTEPKHLQSASVALSVRYPPKNILVSISGSPEVTDGHSVTLICSTDSNPPPHTYTWFKEALEQENISLIVGSGQSLIISSFNSSHSGRYSCEAQNKYGSQISASIFLTSAGGQQTALQAAVGFGVAVIFIFIIIVVVIITRRTTRDPGEQYNCPYVSVTQANKSAPVLDQMSVRDLIPYAQNDGIYASVHKEPRKHDRSGEDDEVQYATVHFIRNPDKQVMDQGSAESARSDDFCVIYSSISIP</sequence>
<dbReference type="PANTHER" id="PTHR46013:SF4">
    <property type="entry name" value="B-CELL RECEPTOR CD22-RELATED"/>
    <property type="match status" value="1"/>
</dbReference>
<dbReference type="OrthoDB" id="9448246at2759"/>
<dbReference type="SMART" id="SM00408">
    <property type="entry name" value="IGc2"/>
    <property type="match status" value="2"/>
</dbReference>
<feature type="transmembrane region" description="Helical" evidence="2">
    <location>
        <begin position="308"/>
        <end position="331"/>
    </location>
</feature>
<organism evidence="5 6">
    <name type="scientific">Danionella cerebrum</name>
    <dbReference type="NCBI Taxonomy" id="2873325"/>
    <lineage>
        <taxon>Eukaryota</taxon>
        <taxon>Metazoa</taxon>
        <taxon>Chordata</taxon>
        <taxon>Craniata</taxon>
        <taxon>Vertebrata</taxon>
        <taxon>Euteleostomi</taxon>
        <taxon>Actinopterygii</taxon>
        <taxon>Neopterygii</taxon>
        <taxon>Teleostei</taxon>
        <taxon>Ostariophysi</taxon>
        <taxon>Cypriniformes</taxon>
        <taxon>Danionidae</taxon>
        <taxon>Danioninae</taxon>
        <taxon>Danionella</taxon>
    </lineage>
</organism>
<evidence type="ECO:0000259" key="4">
    <source>
        <dbReference type="PROSITE" id="PS50835"/>
    </source>
</evidence>
<gene>
    <name evidence="5" type="ORF">DNTS_030191</name>
</gene>
<dbReference type="PROSITE" id="PS50835">
    <property type="entry name" value="IG_LIKE"/>
    <property type="match status" value="2"/>
</dbReference>
<feature type="domain" description="Ig-like" evidence="4">
    <location>
        <begin position="212"/>
        <end position="300"/>
    </location>
</feature>
<dbReference type="Pfam" id="PF13927">
    <property type="entry name" value="Ig_3"/>
    <property type="match status" value="1"/>
</dbReference>
<evidence type="ECO:0000256" key="3">
    <source>
        <dbReference type="SAM" id="SignalP"/>
    </source>
</evidence>
<dbReference type="EMBL" id="SRMA01026244">
    <property type="protein sequence ID" value="TRY86108.1"/>
    <property type="molecule type" value="Genomic_DNA"/>
</dbReference>
<dbReference type="SMART" id="SM00409">
    <property type="entry name" value="IG"/>
    <property type="match status" value="3"/>
</dbReference>
<dbReference type="CDD" id="cd00096">
    <property type="entry name" value="Ig"/>
    <property type="match status" value="1"/>
</dbReference>
<evidence type="ECO:0000313" key="6">
    <source>
        <dbReference type="Proteomes" id="UP000316079"/>
    </source>
</evidence>
<reference evidence="5 6" key="1">
    <citation type="journal article" date="2019" name="Sci. Data">
        <title>Hybrid genome assembly and annotation of Danionella translucida.</title>
        <authorList>
            <person name="Kadobianskyi M."/>
            <person name="Schulze L."/>
            <person name="Schuelke M."/>
            <person name="Judkewitz B."/>
        </authorList>
    </citation>
    <scope>NUCLEOTIDE SEQUENCE [LARGE SCALE GENOMIC DNA]</scope>
    <source>
        <strain evidence="5 6">Bolton</strain>
    </source>
</reference>
<keyword evidence="2" id="KW-0812">Transmembrane</keyword>
<keyword evidence="2" id="KW-0472">Membrane</keyword>
<name>A0A553Q850_9TELE</name>
<feature type="signal peptide" evidence="3">
    <location>
        <begin position="1"/>
        <end position="18"/>
    </location>
</feature>
<dbReference type="InterPro" id="IPR003599">
    <property type="entry name" value="Ig_sub"/>
</dbReference>
<feature type="chain" id="PRO_5021702534" description="Ig-like domain-containing protein" evidence="3">
    <location>
        <begin position="19"/>
        <end position="436"/>
    </location>
</feature>
<dbReference type="SUPFAM" id="SSF48726">
    <property type="entry name" value="Immunoglobulin"/>
    <property type="match status" value="3"/>
</dbReference>
<protein>
    <recommendedName>
        <fullName evidence="4">Ig-like domain-containing protein</fullName>
    </recommendedName>
</protein>